<dbReference type="AlphaFoldDB" id="A0A1B2IYE2"/>
<dbReference type="CDD" id="cd18799">
    <property type="entry name" value="SF2_C_EcoAI-like"/>
    <property type="match status" value="1"/>
</dbReference>
<dbReference type="Gene3D" id="3.30.870.10">
    <property type="entry name" value="Endonuclease Chain A"/>
    <property type="match status" value="1"/>
</dbReference>
<dbReference type="InterPro" id="IPR006935">
    <property type="entry name" value="Helicase/UvrB_N"/>
</dbReference>
<keyword evidence="4" id="KW-0547">Nucleotide-binding</keyword>
<sequence length="964" mass="110636">MSTEDEIAKAVNFGFINNQTESLEIYQPTLVTNSHENTVLDALEDELRTATSFTIAVAFVTCGGLIDLKTILADLADHNVHGRLITSTYLNFNKPEVFEDLLNIPNLDVRLLDQDGFHTKAYHFDHNDYESVIVGSANLTQNALKKNFEWNLRVTSTERGDVVCDVKDDLDALWAKSKPLTEAWVLDYQQVWRPVPRASIKPSKTNKTEDLIQPNSMQVEALKAISNLRTEKHAKRALVVAATGTGKTYLAAFDVRNVKPERMLYVVHREQILSKAMKSFKKILGGKDSDYGILSGTQKNLDCRYTFATVNMAARKDVREQFGQDAFDYILIDEAHRVSQNVEGERASMYQKLMAYFHPKFMMGMTATPERTDGTNVYAYFDYNLAYENSLIDALDNDLLAPFHYIGVTDYEKNGQTITDTTDLKHLVSDERVAHLIKKTRYYGPAPSKLHGLIFVSRIDEGQKLAIKLNQQGFNAEFVYSATPIEKREDAVERLNNGELQYILTVDIFNEGVDIPCLNQIVMMRPTQSSIIFLQQLGRGLRKYHDKDYVTVLDFIGNYNENYMIPMAFDKAHSSNKEQIRKQIISPTISGVSTINFEHIARKRILDAVGRAKLDAMSRFRDAYKSLKDKIGRRQPTLLDFAQIGSVNVSDIVRKFKTLYNMRLKFEEEPIAELTDRQYKFLLFLSREIAVSKRPIEAILLNHLIQKGSLDDRQLRSLLSTQHIFYDEETLVNVASVLNVSYFMEMNQDKYGGIPLVDHQHNTWALSTQFKNDLRYFIFSEYVKDVCDSNLCALKKASFKFDERFTIGNKYFRNDVIKLLDWPGEQNAQNVGGYAMRPDKRFFPVFIALEKTEKFQNKMAYEDAFIDRGTMRWFSKSGRSTSSNQERTVINNPSYGMIQLFVKKSDDDKKEGNDFYYLGSAKIVEADDVTRINNEHKQIKLVSFKLKLQKPVDINLYHALSKFD</sequence>
<evidence type="ECO:0000313" key="4">
    <source>
        <dbReference type="EMBL" id="ANZ67020.1"/>
    </source>
</evidence>
<keyword evidence="4" id="KW-0378">Hydrolase</keyword>
<dbReference type="SUPFAM" id="SSF52540">
    <property type="entry name" value="P-loop containing nucleoside triphosphate hydrolases"/>
    <property type="match status" value="1"/>
</dbReference>
<dbReference type="GO" id="GO:0016787">
    <property type="term" value="F:hydrolase activity"/>
    <property type="evidence" value="ECO:0007669"/>
    <property type="project" value="InterPro"/>
</dbReference>
<dbReference type="GO" id="GO:0005829">
    <property type="term" value="C:cytosol"/>
    <property type="evidence" value="ECO:0007669"/>
    <property type="project" value="TreeGrafter"/>
</dbReference>
<keyword evidence="5" id="KW-1185">Reference proteome</keyword>
<keyword evidence="4" id="KW-0347">Helicase</keyword>
<dbReference type="InterPro" id="IPR001736">
    <property type="entry name" value="PLipase_D/transphosphatidylase"/>
</dbReference>
<dbReference type="InterPro" id="IPR001650">
    <property type="entry name" value="Helicase_C-like"/>
</dbReference>
<dbReference type="InterPro" id="IPR014001">
    <property type="entry name" value="Helicase_ATP-bd"/>
</dbReference>
<proteinExistence type="predicted"/>
<dbReference type="Pfam" id="PF26350">
    <property type="entry name" value="DUF8090"/>
    <property type="match status" value="1"/>
</dbReference>
<evidence type="ECO:0000259" key="2">
    <source>
        <dbReference type="PROSITE" id="PS51192"/>
    </source>
</evidence>
<dbReference type="GO" id="GO:0004386">
    <property type="term" value="F:helicase activity"/>
    <property type="evidence" value="ECO:0007669"/>
    <property type="project" value="UniProtKB-KW"/>
</dbReference>
<dbReference type="InterPro" id="IPR027417">
    <property type="entry name" value="P-loop_NTPase"/>
</dbReference>
<dbReference type="InterPro" id="IPR058403">
    <property type="entry name" value="DUF8090"/>
</dbReference>
<gene>
    <name evidence="4" type="ORF">AYR63_07670</name>
</gene>
<organism evidence="4 5">
    <name type="scientific">Secundilactobacillus paracollinoides</name>
    <dbReference type="NCBI Taxonomy" id="240427"/>
    <lineage>
        <taxon>Bacteria</taxon>
        <taxon>Bacillati</taxon>
        <taxon>Bacillota</taxon>
        <taxon>Bacilli</taxon>
        <taxon>Lactobacillales</taxon>
        <taxon>Lactobacillaceae</taxon>
        <taxon>Secundilactobacillus</taxon>
    </lineage>
</organism>
<keyword evidence="4" id="KW-0067">ATP-binding</keyword>
<reference evidence="4 5" key="1">
    <citation type="submission" date="2016-03" db="EMBL/GenBank/DDBJ databases">
        <title>Pediococcus and Lactobacillus from brewery environment - whole genome sequencing and assembly.</title>
        <authorList>
            <person name="Behr J."/>
            <person name="Geissler A.J."/>
            <person name="Vogel R.F."/>
        </authorList>
    </citation>
    <scope>NUCLEOTIDE SEQUENCE [LARGE SCALE GENOMIC DNA]</scope>
    <source>
        <strain evidence="4 5">TMW 1.1995</strain>
    </source>
</reference>
<dbReference type="GO" id="GO:0006793">
    <property type="term" value="P:phosphorus metabolic process"/>
    <property type="evidence" value="ECO:0007669"/>
    <property type="project" value="UniProtKB-ARBA"/>
</dbReference>
<feature type="domain" description="PLD phosphodiesterase" evidence="1">
    <location>
        <begin position="113"/>
        <end position="143"/>
    </location>
</feature>
<dbReference type="SUPFAM" id="SSF56024">
    <property type="entry name" value="Phospholipase D/nuclease"/>
    <property type="match status" value="1"/>
</dbReference>
<dbReference type="PANTHER" id="PTHR47396:SF1">
    <property type="entry name" value="ATP-DEPENDENT HELICASE IRC3-RELATED"/>
    <property type="match status" value="1"/>
</dbReference>
<dbReference type="Pfam" id="PF00271">
    <property type="entry name" value="Helicase_C"/>
    <property type="match status" value="1"/>
</dbReference>
<dbReference type="REBASE" id="153705">
    <property type="entry name" value="Lpa1995ORF7670P"/>
</dbReference>
<dbReference type="Pfam" id="PF11907">
    <property type="entry name" value="DUF3427"/>
    <property type="match status" value="1"/>
</dbReference>
<dbReference type="GO" id="GO:0003677">
    <property type="term" value="F:DNA binding"/>
    <property type="evidence" value="ECO:0007669"/>
    <property type="project" value="InterPro"/>
</dbReference>
<dbReference type="SMART" id="SM00490">
    <property type="entry name" value="HELICc"/>
    <property type="match status" value="1"/>
</dbReference>
<dbReference type="SMART" id="SM00487">
    <property type="entry name" value="DEXDc"/>
    <property type="match status" value="1"/>
</dbReference>
<dbReference type="PROSITE" id="PS51192">
    <property type="entry name" value="HELICASE_ATP_BIND_1"/>
    <property type="match status" value="1"/>
</dbReference>
<dbReference type="GO" id="GO:0005524">
    <property type="term" value="F:ATP binding"/>
    <property type="evidence" value="ECO:0007669"/>
    <property type="project" value="InterPro"/>
</dbReference>
<name>A0A1B2IYE2_9LACO</name>
<dbReference type="CDD" id="cd18032">
    <property type="entry name" value="DEXHc_RE_I_III_res"/>
    <property type="match status" value="1"/>
</dbReference>
<feature type="domain" description="Helicase C-terminal" evidence="3">
    <location>
        <begin position="438"/>
        <end position="588"/>
    </location>
</feature>
<dbReference type="PROSITE" id="PS51194">
    <property type="entry name" value="HELICASE_CTER"/>
    <property type="match status" value="1"/>
</dbReference>
<dbReference type="InterPro" id="IPR025202">
    <property type="entry name" value="PLD-like_dom"/>
</dbReference>
<evidence type="ECO:0000313" key="5">
    <source>
        <dbReference type="Proteomes" id="UP000093267"/>
    </source>
</evidence>
<accession>A0A1B2IYE2</accession>
<dbReference type="RefSeq" id="WP_065902289.1">
    <property type="nucleotide sequence ID" value="NZ_CP014912.1"/>
</dbReference>
<dbReference type="OrthoDB" id="9802848at2"/>
<dbReference type="CDD" id="cd09204">
    <property type="entry name" value="PLDc_N_DEXD_b2"/>
    <property type="match status" value="1"/>
</dbReference>
<dbReference type="EMBL" id="CP014924">
    <property type="protein sequence ID" value="ANZ67020.1"/>
    <property type="molecule type" value="Genomic_DNA"/>
</dbReference>
<dbReference type="PROSITE" id="PS50035">
    <property type="entry name" value="PLD"/>
    <property type="match status" value="1"/>
</dbReference>
<feature type="domain" description="Helicase ATP-binding" evidence="2">
    <location>
        <begin position="228"/>
        <end position="387"/>
    </location>
</feature>
<evidence type="ECO:0000259" key="1">
    <source>
        <dbReference type="PROSITE" id="PS50035"/>
    </source>
</evidence>
<evidence type="ECO:0000259" key="3">
    <source>
        <dbReference type="PROSITE" id="PS51194"/>
    </source>
</evidence>
<dbReference type="Pfam" id="PF04851">
    <property type="entry name" value="ResIII"/>
    <property type="match status" value="1"/>
</dbReference>
<dbReference type="InterPro" id="IPR021835">
    <property type="entry name" value="DUF3427"/>
</dbReference>
<dbReference type="Gene3D" id="3.40.50.300">
    <property type="entry name" value="P-loop containing nucleotide triphosphate hydrolases"/>
    <property type="match status" value="2"/>
</dbReference>
<protein>
    <submittedName>
        <fullName evidence="4">DNA helicase</fullName>
    </submittedName>
</protein>
<dbReference type="InterPro" id="IPR050742">
    <property type="entry name" value="Helicase_Restrict-Modif_Enz"/>
</dbReference>
<dbReference type="Pfam" id="PF13091">
    <property type="entry name" value="PLDc_2"/>
    <property type="match status" value="1"/>
</dbReference>
<dbReference type="PANTHER" id="PTHR47396">
    <property type="entry name" value="TYPE I RESTRICTION ENZYME ECOKI R PROTEIN"/>
    <property type="match status" value="1"/>
</dbReference>
<dbReference type="Proteomes" id="UP000093267">
    <property type="component" value="Chromosome"/>
</dbReference>